<comment type="similarity">
    <text evidence="1">Belongs to the metallo-dependent hydrolases superfamily. CpsB/CapC family.</text>
</comment>
<gene>
    <name evidence="5" type="ORF">ACFOOI_02125</name>
</gene>
<comment type="caution">
    <text evidence="5">The sequence shown here is derived from an EMBL/GenBank/DDBJ whole genome shotgun (WGS) entry which is preliminary data.</text>
</comment>
<dbReference type="SUPFAM" id="SSF89550">
    <property type="entry name" value="PHP domain-like"/>
    <property type="match status" value="1"/>
</dbReference>
<evidence type="ECO:0000256" key="4">
    <source>
        <dbReference type="ARBA" id="ARBA00051722"/>
    </source>
</evidence>
<protein>
    <recommendedName>
        <fullName evidence="2">protein-tyrosine-phosphatase</fullName>
        <ecNumber evidence="2">3.1.3.48</ecNumber>
    </recommendedName>
</protein>
<dbReference type="InterPro" id="IPR016667">
    <property type="entry name" value="Caps_polysacc_synth_CpsB/CapC"/>
</dbReference>
<evidence type="ECO:0000256" key="1">
    <source>
        <dbReference type="ARBA" id="ARBA00005750"/>
    </source>
</evidence>
<dbReference type="InterPro" id="IPR016195">
    <property type="entry name" value="Pol/histidinol_Pase-like"/>
</dbReference>
<dbReference type="EMBL" id="JBHRYQ010000001">
    <property type="protein sequence ID" value="MFC3809440.1"/>
    <property type="molecule type" value="Genomic_DNA"/>
</dbReference>
<accession>A0ABV7YSW4</accession>
<reference evidence="6" key="1">
    <citation type="journal article" date="2019" name="Int. J. Syst. Evol. Microbiol.">
        <title>The Global Catalogue of Microorganisms (GCM) 10K type strain sequencing project: providing services to taxonomists for standard genome sequencing and annotation.</title>
        <authorList>
            <consortium name="The Broad Institute Genomics Platform"/>
            <consortium name="The Broad Institute Genome Sequencing Center for Infectious Disease"/>
            <person name="Wu L."/>
            <person name="Ma J."/>
        </authorList>
    </citation>
    <scope>NUCLEOTIDE SEQUENCE [LARGE SCALE GENOMIC DNA]</scope>
    <source>
        <strain evidence="6">CECT 7956</strain>
    </source>
</reference>
<dbReference type="RefSeq" id="WP_379834499.1">
    <property type="nucleotide sequence ID" value="NZ_JBHRYQ010000001.1"/>
</dbReference>
<dbReference type="Pfam" id="PF19567">
    <property type="entry name" value="CpsB_CapC"/>
    <property type="match status" value="1"/>
</dbReference>
<comment type="catalytic activity">
    <reaction evidence="4">
        <text>O-phospho-L-tyrosyl-[protein] + H2O = L-tyrosyl-[protein] + phosphate</text>
        <dbReference type="Rhea" id="RHEA:10684"/>
        <dbReference type="Rhea" id="RHEA-COMP:10136"/>
        <dbReference type="Rhea" id="RHEA-COMP:20101"/>
        <dbReference type="ChEBI" id="CHEBI:15377"/>
        <dbReference type="ChEBI" id="CHEBI:43474"/>
        <dbReference type="ChEBI" id="CHEBI:46858"/>
        <dbReference type="ChEBI" id="CHEBI:61978"/>
        <dbReference type="EC" id="3.1.3.48"/>
    </reaction>
</comment>
<dbReference type="PANTHER" id="PTHR39181">
    <property type="entry name" value="TYROSINE-PROTEIN PHOSPHATASE YWQE"/>
    <property type="match status" value="1"/>
</dbReference>
<dbReference type="Proteomes" id="UP001595616">
    <property type="component" value="Unassembled WGS sequence"/>
</dbReference>
<organism evidence="5 6">
    <name type="scientific">Lacihabitans lacunae</name>
    <dbReference type="NCBI Taxonomy" id="1028214"/>
    <lineage>
        <taxon>Bacteria</taxon>
        <taxon>Pseudomonadati</taxon>
        <taxon>Bacteroidota</taxon>
        <taxon>Cytophagia</taxon>
        <taxon>Cytophagales</taxon>
        <taxon>Leadbetterellaceae</taxon>
        <taxon>Lacihabitans</taxon>
    </lineage>
</organism>
<name>A0ABV7YSW4_9BACT</name>
<dbReference type="PANTHER" id="PTHR39181:SF1">
    <property type="entry name" value="TYROSINE-PROTEIN PHOSPHATASE YWQE"/>
    <property type="match status" value="1"/>
</dbReference>
<dbReference type="PIRSF" id="PIRSF016557">
    <property type="entry name" value="Caps_synth_CpsB"/>
    <property type="match status" value="1"/>
</dbReference>
<dbReference type="Gene3D" id="3.20.20.140">
    <property type="entry name" value="Metal-dependent hydrolases"/>
    <property type="match status" value="1"/>
</dbReference>
<evidence type="ECO:0000256" key="3">
    <source>
        <dbReference type="ARBA" id="ARBA00022801"/>
    </source>
</evidence>
<dbReference type="EC" id="3.1.3.48" evidence="2"/>
<sequence>MFSFFSKKNPTENAFAFLGTDMHAHLVPGVDDGSDSIETSLKLIAGLEHLGFKKLIITPHIYETFYKNSEKTLRKPFDEMSSALATQSKVETFLSAEYFVDEAFEKLVANAALIPFPSKHILVEISFVGYNPRLEQIVFDLVTLGYTPILAHPERYLYLSKSLKTFQKLKDMGCEMQCNINSLGGYYGKASEEMGWGLIAAGLVNYLGTDMHHTKHLEFLSNMASQKKIMDKLKRFYWKNSQL</sequence>
<keyword evidence="6" id="KW-1185">Reference proteome</keyword>
<evidence type="ECO:0000313" key="6">
    <source>
        <dbReference type="Proteomes" id="UP001595616"/>
    </source>
</evidence>
<evidence type="ECO:0000256" key="2">
    <source>
        <dbReference type="ARBA" id="ARBA00013064"/>
    </source>
</evidence>
<proteinExistence type="inferred from homology"/>
<keyword evidence="3" id="KW-0378">Hydrolase</keyword>
<evidence type="ECO:0000313" key="5">
    <source>
        <dbReference type="EMBL" id="MFC3809440.1"/>
    </source>
</evidence>